<dbReference type="Gene3D" id="1.10.20.10">
    <property type="entry name" value="Histone, subunit A"/>
    <property type="match status" value="1"/>
</dbReference>
<dbReference type="Proteomes" id="UP001175261">
    <property type="component" value="Unassembled WGS sequence"/>
</dbReference>
<dbReference type="InterPro" id="IPR003958">
    <property type="entry name" value="CBFA_NFYB_domain"/>
</dbReference>
<keyword evidence="2" id="KW-0539">Nucleus</keyword>
<evidence type="ECO:0000313" key="5">
    <source>
        <dbReference type="Proteomes" id="UP001175261"/>
    </source>
</evidence>
<dbReference type="InterPro" id="IPR050568">
    <property type="entry name" value="Transcr_DNA_Rep_Reg"/>
</dbReference>
<dbReference type="PANTHER" id="PTHR10252:SF54">
    <property type="entry name" value="CHROMATIN ACCESSIBILITY COMPLEX PROTEIN 1"/>
    <property type="match status" value="1"/>
</dbReference>
<comment type="subcellular location">
    <subcellularLocation>
        <location evidence="1">Nucleus</location>
    </subcellularLocation>
</comment>
<comment type="caution">
    <text evidence="4">The sequence shown here is derived from an EMBL/GenBank/DDBJ whole genome shotgun (WGS) entry which is preliminary data.</text>
</comment>
<dbReference type="GO" id="GO:0046982">
    <property type="term" value="F:protein heterodimerization activity"/>
    <property type="evidence" value="ECO:0007669"/>
    <property type="project" value="InterPro"/>
</dbReference>
<reference evidence="4" key="1">
    <citation type="submission" date="2022-10" db="EMBL/GenBank/DDBJ databases">
        <title>Determination and structural analysis of whole genome sequence of Sarocladium strictum F4-1.</title>
        <authorList>
            <person name="Hu L."/>
            <person name="Jiang Y."/>
        </authorList>
    </citation>
    <scope>NUCLEOTIDE SEQUENCE</scope>
    <source>
        <strain evidence="4">F4-1</strain>
    </source>
</reference>
<organism evidence="4 5">
    <name type="scientific">Sarocladium strictum</name>
    <name type="common">Black bundle disease fungus</name>
    <name type="synonym">Acremonium strictum</name>
    <dbReference type="NCBI Taxonomy" id="5046"/>
    <lineage>
        <taxon>Eukaryota</taxon>
        <taxon>Fungi</taxon>
        <taxon>Dikarya</taxon>
        <taxon>Ascomycota</taxon>
        <taxon>Pezizomycotina</taxon>
        <taxon>Sordariomycetes</taxon>
        <taxon>Hypocreomycetidae</taxon>
        <taxon>Hypocreales</taxon>
        <taxon>Sarocladiaceae</taxon>
        <taxon>Sarocladium</taxon>
    </lineage>
</organism>
<dbReference type="EMBL" id="JAPDFR010000003">
    <property type="protein sequence ID" value="KAK0388610.1"/>
    <property type="molecule type" value="Genomic_DNA"/>
</dbReference>
<dbReference type="CDD" id="cd23645">
    <property type="entry name" value="HFD_Dpb3-like"/>
    <property type="match status" value="1"/>
</dbReference>
<name>A0AA39L978_SARSR</name>
<dbReference type="GO" id="GO:0008623">
    <property type="term" value="C:CHRAC"/>
    <property type="evidence" value="ECO:0007669"/>
    <property type="project" value="TreeGrafter"/>
</dbReference>
<proteinExistence type="predicted"/>
<accession>A0AA39L978</accession>
<dbReference type="PANTHER" id="PTHR10252">
    <property type="entry name" value="HISTONE-LIKE TRANSCRIPTION FACTOR CCAAT-RELATED"/>
    <property type="match status" value="1"/>
</dbReference>
<dbReference type="Pfam" id="PF00808">
    <property type="entry name" value="CBFD_NFYB_HMF"/>
    <property type="match status" value="1"/>
</dbReference>
<dbReference type="InterPro" id="IPR009072">
    <property type="entry name" value="Histone-fold"/>
</dbReference>
<feature type="domain" description="Transcription factor CBF/NF-Y/archaeal histone" evidence="3">
    <location>
        <begin position="19"/>
        <end position="84"/>
    </location>
</feature>
<dbReference type="SUPFAM" id="SSF47113">
    <property type="entry name" value="Histone-fold"/>
    <property type="match status" value="1"/>
</dbReference>
<evidence type="ECO:0000256" key="1">
    <source>
        <dbReference type="ARBA" id="ARBA00004123"/>
    </source>
</evidence>
<protein>
    <recommendedName>
        <fullName evidence="3">Transcription factor CBF/NF-Y/archaeal histone domain-containing protein</fullName>
    </recommendedName>
</protein>
<evidence type="ECO:0000256" key="2">
    <source>
        <dbReference type="ARBA" id="ARBA00023242"/>
    </source>
</evidence>
<dbReference type="AlphaFoldDB" id="A0AA39L978"/>
<gene>
    <name evidence="4" type="ORF">NLU13_4853</name>
</gene>
<evidence type="ECO:0000313" key="4">
    <source>
        <dbReference type="EMBL" id="KAK0388610.1"/>
    </source>
</evidence>
<evidence type="ECO:0000259" key="3">
    <source>
        <dbReference type="Pfam" id="PF00808"/>
    </source>
</evidence>
<dbReference type="GO" id="GO:0006261">
    <property type="term" value="P:DNA-templated DNA replication"/>
    <property type="evidence" value="ECO:0007669"/>
    <property type="project" value="TreeGrafter"/>
</dbReference>
<keyword evidence="5" id="KW-1185">Reference proteome</keyword>
<sequence length="215" mass="23194">MPYNTSAILPRKEPTGTNQLPLSRVKKVISQDSDIHMCSNNAAFVITLATEMFLQRLAEESHNQAKLERKPRRNIQYKDVANAVASHDHLEFLEDVVPKTVPYKKIKANALNTQARLNGDQAAEAQISSSAAATGRPSTAVSNGVASVNTSPKMIVNGEAAATGTFSVPPRVEPDINRRVSIGAVMTEDDPSQQLAMEMRQAAGSGRDSDVHMTG</sequence>